<dbReference type="OrthoDB" id="3081331at2759"/>
<name>A0A8H6HS18_9AGAR</name>
<evidence type="ECO:0008006" key="3">
    <source>
        <dbReference type="Google" id="ProtNLM"/>
    </source>
</evidence>
<dbReference type="Proteomes" id="UP000521943">
    <property type="component" value="Unassembled WGS sequence"/>
</dbReference>
<accession>A0A8H6HS18</accession>
<evidence type="ECO:0000313" key="2">
    <source>
        <dbReference type="Proteomes" id="UP000521943"/>
    </source>
</evidence>
<proteinExistence type="predicted"/>
<evidence type="ECO:0000313" key="1">
    <source>
        <dbReference type="EMBL" id="KAF6751387.1"/>
    </source>
</evidence>
<keyword evidence="2" id="KW-1185">Reference proteome</keyword>
<comment type="caution">
    <text evidence="1">The sequence shown here is derived from an EMBL/GenBank/DDBJ whole genome shotgun (WGS) entry which is preliminary data.</text>
</comment>
<reference evidence="1 2" key="1">
    <citation type="submission" date="2020-07" db="EMBL/GenBank/DDBJ databases">
        <title>Comparative genomics of pyrophilous fungi reveals a link between fire events and developmental genes.</title>
        <authorList>
            <consortium name="DOE Joint Genome Institute"/>
            <person name="Steindorff A.S."/>
            <person name="Carver A."/>
            <person name="Calhoun S."/>
            <person name="Stillman K."/>
            <person name="Liu H."/>
            <person name="Lipzen A."/>
            <person name="Pangilinan J."/>
            <person name="Labutti K."/>
            <person name="Bruns T.D."/>
            <person name="Grigoriev I.V."/>
        </authorList>
    </citation>
    <scope>NUCLEOTIDE SEQUENCE [LARGE SCALE GENOMIC DNA]</scope>
    <source>
        <strain evidence="1 2">CBS 144469</strain>
    </source>
</reference>
<organism evidence="1 2">
    <name type="scientific">Ephemerocybe angulata</name>
    <dbReference type="NCBI Taxonomy" id="980116"/>
    <lineage>
        <taxon>Eukaryota</taxon>
        <taxon>Fungi</taxon>
        <taxon>Dikarya</taxon>
        <taxon>Basidiomycota</taxon>
        <taxon>Agaricomycotina</taxon>
        <taxon>Agaricomycetes</taxon>
        <taxon>Agaricomycetidae</taxon>
        <taxon>Agaricales</taxon>
        <taxon>Agaricineae</taxon>
        <taxon>Psathyrellaceae</taxon>
        <taxon>Ephemerocybe</taxon>
    </lineage>
</organism>
<dbReference type="AlphaFoldDB" id="A0A8H6HS18"/>
<protein>
    <recommendedName>
        <fullName evidence="3">F-box domain-containing protein</fullName>
    </recommendedName>
</protein>
<gene>
    <name evidence="1" type="ORF">DFP72DRAFT_908275</name>
</gene>
<sequence length="557" mass="63193">MSSLPTTESQIDLDREIARLEHDLVILKRRRNALSPVSRIPPELLSNIFFLSLGFYRADGVSPEKLDPNVTKRAICAVSYQWREAAFTEPKLWMEIHVRESTTTKYLDLVGKNLRENQEVYVEAWGINRNHLAVLHTLTLIKSGKTRLKCLVINASQANVIRNILRAPSLRFEETAALDLSYYYDPHGGGIATTQDIAAVFPHIRELQLLTKGLPNTLDVLRLPYITDLSLVVRYRFAREDIHQFFNILKSAKHLVYFTLFIEFEATGAIQDDVLWSTAVELPRLRGFKLNLIDSTLLLALLKPLRFHGDMEKVVITSRDTRKPQLSHSIVSTIILAFPHRSAPEIAKVREVTDGNSGEDLPFLICYQVAWMDRQDHSLEIILPVLQDDYSSSALPGKHLLSLMDSGSWMVKNVQNIEVVARLNTSSWECIAKIATIRYLSVSVWHLDDWFLRTLRGSEEGQGDPHNQAQTLPFPALFNLEIDMEEAEELKSSGLRMDIEYARALAQALKARAVVAGRDEAPQISKLEFVSCTSPLDGETRDLLSSVALEVLWKMRK</sequence>
<dbReference type="EMBL" id="JACGCI010000051">
    <property type="protein sequence ID" value="KAF6751387.1"/>
    <property type="molecule type" value="Genomic_DNA"/>
</dbReference>